<name>A0A0M3JK16_ANISI</name>
<dbReference type="SUPFAM" id="SSF55753">
    <property type="entry name" value="Actin depolymerizing proteins"/>
    <property type="match status" value="1"/>
</dbReference>
<evidence type="ECO:0000259" key="1">
    <source>
        <dbReference type="Pfam" id="PF00626"/>
    </source>
</evidence>
<protein>
    <submittedName>
        <fullName evidence="2">Gelsolin-like domain-containing protein</fullName>
    </submittedName>
</protein>
<dbReference type="WBParaSite" id="ASIM_0000798801-mRNA-1">
    <property type="protein sequence ID" value="ASIM_0000798801-mRNA-1"/>
    <property type="gene ID" value="ASIM_0000798801"/>
</dbReference>
<reference evidence="2" key="1">
    <citation type="submission" date="2017-02" db="UniProtKB">
        <authorList>
            <consortium name="WormBaseParasite"/>
        </authorList>
    </citation>
    <scope>IDENTIFICATION</scope>
</reference>
<proteinExistence type="predicted"/>
<dbReference type="Pfam" id="PF00626">
    <property type="entry name" value="Gelsolin"/>
    <property type="match status" value="1"/>
</dbReference>
<dbReference type="AlphaFoldDB" id="A0A0M3JK16"/>
<evidence type="ECO:0000313" key="2">
    <source>
        <dbReference type="WBParaSite" id="ASIM_0000798801-mRNA-1"/>
    </source>
</evidence>
<feature type="domain" description="Gelsolin-like" evidence="1">
    <location>
        <begin position="1"/>
        <end position="31"/>
    </location>
</feature>
<sequence>LDGDDIMILDTFDTIFVWVGAQANRTEKQNARHIANVTIALSPNSVHC</sequence>
<organism evidence="2">
    <name type="scientific">Anisakis simplex</name>
    <name type="common">Herring worm</name>
    <dbReference type="NCBI Taxonomy" id="6269"/>
    <lineage>
        <taxon>Eukaryota</taxon>
        <taxon>Metazoa</taxon>
        <taxon>Ecdysozoa</taxon>
        <taxon>Nematoda</taxon>
        <taxon>Chromadorea</taxon>
        <taxon>Rhabditida</taxon>
        <taxon>Spirurina</taxon>
        <taxon>Ascaridomorpha</taxon>
        <taxon>Ascaridoidea</taxon>
        <taxon>Anisakidae</taxon>
        <taxon>Anisakis</taxon>
        <taxon>Anisakis simplex complex</taxon>
    </lineage>
</organism>
<dbReference type="InterPro" id="IPR007123">
    <property type="entry name" value="Gelsolin-like_dom"/>
</dbReference>
<accession>A0A0M3JK16</accession>
<dbReference type="InterPro" id="IPR029006">
    <property type="entry name" value="ADF-H/Gelsolin-like_dom_sf"/>
</dbReference>
<dbReference type="Gene3D" id="3.40.20.10">
    <property type="entry name" value="Severin"/>
    <property type="match status" value="1"/>
</dbReference>